<dbReference type="Proteomes" id="UP000231863">
    <property type="component" value="Chromosome"/>
</dbReference>
<evidence type="ECO:0000313" key="2">
    <source>
        <dbReference type="EMBL" id="AUA18105.1"/>
    </source>
</evidence>
<name>A0A2I5KL59_STRSU</name>
<dbReference type="Pfam" id="PF10137">
    <property type="entry name" value="CAP12-PCTIR_TIR"/>
    <property type="match status" value="1"/>
</dbReference>
<accession>A0A2I5KL59</accession>
<gene>
    <name evidence="2" type="ORF">CWI26_00465</name>
</gene>
<feature type="domain" description="CD-NTase-associated protein 12/Pycsar effector protein TIR" evidence="1">
    <location>
        <begin position="85"/>
        <end position="211"/>
    </location>
</feature>
<proteinExistence type="predicted"/>
<reference evidence="2 3" key="1">
    <citation type="submission" date="2017-11" db="EMBL/GenBank/DDBJ databases">
        <title>Genome analysis of Streptococcus suis serotype chz stain ah681.</title>
        <authorList>
            <person name="Pan Z."/>
            <person name="Zhang Y."/>
            <person name="Ma J."/>
            <person name="Lu P."/>
            <person name="Zhu Y."/>
            <person name="Zhong X."/>
            <person name="Dong W."/>
            <person name="Lu C."/>
            <person name="Yao H."/>
        </authorList>
    </citation>
    <scope>NUCLEOTIDE SEQUENCE [LARGE SCALE GENOMIC DNA]</scope>
    <source>
        <strain evidence="2 3">AH681</strain>
    </source>
</reference>
<dbReference type="RefSeq" id="WP_099806646.1">
    <property type="nucleotide sequence ID" value="NZ_CP025043.1"/>
</dbReference>
<protein>
    <recommendedName>
        <fullName evidence="1">CD-NTase-associated protein 12/Pycsar effector protein TIR domain-containing protein</fullName>
    </recommendedName>
</protein>
<dbReference type="GO" id="GO:0050135">
    <property type="term" value="F:NADP+ nucleosidase activity"/>
    <property type="evidence" value="ECO:0007669"/>
    <property type="project" value="InterPro"/>
</dbReference>
<evidence type="ECO:0000313" key="3">
    <source>
        <dbReference type="Proteomes" id="UP000231863"/>
    </source>
</evidence>
<organism evidence="2 3">
    <name type="scientific">Streptococcus suis</name>
    <dbReference type="NCBI Taxonomy" id="1307"/>
    <lineage>
        <taxon>Bacteria</taxon>
        <taxon>Bacillati</taxon>
        <taxon>Bacillota</taxon>
        <taxon>Bacilli</taxon>
        <taxon>Lactobacillales</taxon>
        <taxon>Streptococcaceae</taxon>
        <taxon>Streptococcus</taxon>
    </lineage>
</organism>
<evidence type="ECO:0000259" key="1">
    <source>
        <dbReference type="Pfam" id="PF10137"/>
    </source>
</evidence>
<dbReference type="EMBL" id="CP025043">
    <property type="protein sequence ID" value="AUA18105.1"/>
    <property type="molecule type" value="Genomic_DNA"/>
</dbReference>
<sequence>MAQEKHTFTYLDEYLIREYFNLKLSKEHLHPTYPMKLKVRTKEIVIQAETKGDKRTIHVENDTDESLLKKLRELDDTIKENQLEIFVVYGRGNNGSERDELEELLEKWNCKPIYLDKQKNGGATLIEKLESNINSREVGIVLATPDDIGYHDSVEGRLNPKYRLRQNVLLELGWLIGKFGRQNIILLQRNHRDYPIEIASDIYGVVYVDFKDSVNEIQTKQALAKELFPILVGKDSHLKGNKIFSDWRLT</sequence>
<dbReference type="InterPro" id="IPR019302">
    <property type="entry name" value="CAP12/PCTIR_TIR_dom"/>
</dbReference>
<dbReference type="AlphaFoldDB" id="A0A2I5KL59"/>